<reference evidence="3 4" key="1">
    <citation type="submission" date="2016-07" db="EMBL/GenBank/DDBJ databases">
        <title>Pervasive Adenine N6-methylation of Active Genes in Fungi.</title>
        <authorList>
            <consortium name="DOE Joint Genome Institute"/>
            <person name="Mondo S.J."/>
            <person name="Dannebaum R.O."/>
            <person name="Kuo R.C."/>
            <person name="Labutti K."/>
            <person name="Haridas S."/>
            <person name="Kuo A."/>
            <person name="Salamov A."/>
            <person name="Ahrendt S.R."/>
            <person name="Lipzen A."/>
            <person name="Sullivan W."/>
            <person name="Andreopoulos W.B."/>
            <person name="Clum A."/>
            <person name="Lindquist E."/>
            <person name="Daum C."/>
            <person name="Ramamoorthy G.K."/>
            <person name="Gryganskyi A."/>
            <person name="Culley D."/>
            <person name="Magnuson J.K."/>
            <person name="James T.Y."/>
            <person name="O'Malley M.A."/>
            <person name="Stajich J.E."/>
            <person name="Spatafora J.W."/>
            <person name="Visel A."/>
            <person name="Grigoriev I.V."/>
        </authorList>
    </citation>
    <scope>NUCLEOTIDE SEQUENCE [LARGE SCALE GENOMIC DNA]</scope>
    <source>
        <strain evidence="3 4">NRRL 2496</strain>
    </source>
</reference>
<organism evidence="3 4">
    <name type="scientific">Syncephalastrum racemosum</name>
    <name type="common">Filamentous fungus</name>
    <dbReference type="NCBI Taxonomy" id="13706"/>
    <lineage>
        <taxon>Eukaryota</taxon>
        <taxon>Fungi</taxon>
        <taxon>Fungi incertae sedis</taxon>
        <taxon>Mucoromycota</taxon>
        <taxon>Mucoromycotina</taxon>
        <taxon>Mucoromycetes</taxon>
        <taxon>Mucorales</taxon>
        <taxon>Syncephalastraceae</taxon>
        <taxon>Syncephalastrum</taxon>
    </lineage>
</organism>
<feature type="signal peptide" evidence="2">
    <location>
        <begin position="1"/>
        <end position="21"/>
    </location>
</feature>
<accession>A0A1X2H4B0</accession>
<evidence type="ECO:0000313" key="4">
    <source>
        <dbReference type="Proteomes" id="UP000242180"/>
    </source>
</evidence>
<evidence type="ECO:0000313" key="3">
    <source>
        <dbReference type="EMBL" id="ORY93217.1"/>
    </source>
</evidence>
<dbReference type="Proteomes" id="UP000242180">
    <property type="component" value="Unassembled WGS sequence"/>
</dbReference>
<dbReference type="InParanoid" id="A0A1X2H4B0"/>
<evidence type="ECO:0000256" key="2">
    <source>
        <dbReference type="SAM" id="SignalP"/>
    </source>
</evidence>
<evidence type="ECO:0008006" key="5">
    <source>
        <dbReference type="Google" id="ProtNLM"/>
    </source>
</evidence>
<keyword evidence="2" id="KW-0732">Signal</keyword>
<evidence type="ECO:0000256" key="1">
    <source>
        <dbReference type="SAM" id="MobiDB-lite"/>
    </source>
</evidence>
<feature type="region of interest" description="Disordered" evidence="1">
    <location>
        <begin position="26"/>
        <end position="59"/>
    </location>
</feature>
<sequence>MRHFITLAIATCILFVVFAHAAPATPPSEPAAEPVEPVQPAQPAQPGAAAPSSPGQMLDVLDPVQTDEVKKIAKPIKMKIMETFMKNPEMLAAYRDTASKLPGFNPATVPSLAMCVDNPKCVLRLLVQFDFLKKPSM</sequence>
<feature type="chain" id="PRO_5012846526" description="STI1 domain-containing protein" evidence="2">
    <location>
        <begin position="22"/>
        <end position="137"/>
    </location>
</feature>
<keyword evidence="4" id="KW-1185">Reference proteome</keyword>
<feature type="compositionally biased region" description="Low complexity" evidence="1">
    <location>
        <begin position="30"/>
        <end position="54"/>
    </location>
</feature>
<proteinExistence type="predicted"/>
<dbReference type="AlphaFoldDB" id="A0A1X2H4B0"/>
<gene>
    <name evidence="3" type="ORF">BCR43DRAFT_517475</name>
</gene>
<name>A0A1X2H4B0_SYNRA</name>
<protein>
    <recommendedName>
        <fullName evidence="5">STI1 domain-containing protein</fullName>
    </recommendedName>
</protein>
<comment type="caution">
    <text evidence="3">The sequence shown here is derived from an EMBL/GenBank/DDBJ whole genome shotgun (WGS) entry which is preliminary data.</text>
</comment>
<dbReference type="EMBL" id="MCGN01000009">
    <property type="protein sequence ID" value="ORY93217.1"/>
    <property type="molecule type" value="Genomic_DNA"/>
</dbReference>